<dbReference type="InParanoid" id="M1DDU4"/>
<reference evidence="2" key="2">
    <citation type="submission" date="2015-06" db="UniProtKB">
        <authorList>
            <consortium name="EnsemblPlants"/>
        </authorList>
    </citation>
    <scope>IDENTIFICATION</scope>
    <source>
        <strain evidence="2">DM1-3 516 R44</strain>
    </source>
</reference>
<dbReference type="PaxDb" id="4113-PGSC0003DMT400087435"/>
<evidence type="ECO:0000313" key="3">
    <source>
        <dbReference type="Proteomes" id="UP000011115"/>
    </source>
</evidence>
<feature type="compositionally biased region" description="Basic and acidic residues" evidence="1">
    <location>
        <begin position="26"/>
        <end position="41"/>
    </location>
</feature>
<name>M1DDU4_SOLTU</name>
<dbReference type="Proteomes" id="UP000011115">
    <property type="component" value="Unassembled WGS sequence"/>
</dbReference>
<dbReference type="AlphaFoldDB" id="M1DDU4"/>
<evidence type="ECO:0008006" key="4">
    <source>
        <dbReference type="Google" id="ProtNLM"/>
    </source>
</evidence>
<dbReference type="Gramene" id="PGSC0003DMT400087435">
    <property type="protein sequence ID" value="PGSC0003DMT400087435"/>
    <property type="gene ID" value="PGSC0003DMG400037006"/>
</dbReference>
<evidence type="ECO:0000256" key="1">
    <source>
        <dbReference type="SAM" id="MobiDB-lite"/>
    </source>
</evidence>
<accession>M1DDU4</accession>
<proteinExistence type="predicted"/>
<reference evidence="3" key="1">
    <citation type="journal article" date="2011" name="Nature">
        <title>Genome sequence and analysis of the tuber crop potato.</title>
        <authorList>
            <consortium name="The Potato Genome Sequencing Consortium"/>
        </authorList>
    </citation>
    <scope>NUCLEOTIDE SEQUENCE [LARGE SCALE GENOMIC DNA]</scope>
    <source>
        <strain evidence="3">cv. DM1-3 516 R44</strain>
    </source>
</reference>
<dbReference type="HOGENOM" id="CLU_029307_11_1_1"/>
<evidence type="ECO:0000313" key="2">
    <source>
        <dbReference type="EnsemblPlants" id="PGSC0003DMT400087435"/>
    </source>
</evidence>
<sequence length="114" mass="11806">MCMIFGTMEIPNVPAEPDMPPATTGDDVRSEEASNPKSKVETDEEMLGVSEEASYEGHTEADQAMVDVVVQASLEDTPLADPIGAGTVDVTPGTDAQVQLTTPGTDAPIDGATV</sequence>
<protein>
    <recommendedName>
        <fullName evidence="4">Polyprotein protein</fullName>
    </recommendedName>
</protein>
<dbReference type="EnsemblPlants" id="PGSC0003DMT400087435">
    <property type="protein sequence ID" value="PGSC0003DMT400087435"/>
    <property type="gene ID" value="PGSC0003DMG400037006"/>
</dbReference>
<keyword evidence="3" id="KW-1185">Reference proteome</keyword>
<organism evidence="2 3">
    <name type="scientific">Solanum tuberosum</name>
    <name type="common">Potato</name>
    <dbReference type="NCBI Taxonomy" id="4113"/>
    <lineage>
        <taxon>Eukaryota</taxon>
        <taxon>Viridiplantae</taxon>
        <taxon>Streptophyta</taxon>
        <taxon>Embryophyta</taxon>
        <taxon>Tracheophyta</taxon>
        <taxon>Spermatophyta</taxon>
        <taxon>Magnoliopsida</taxon>
        <taxon>eudicotyledons</taxon>
        <taxon>Gunneridae</taxon>
        <taxon>Pentapetalae</taxon>
        <taxon>asterids</taxon>
        <taxon>lamiids</taxon>
        <taxon>Solanales</taxon>
        <taxon>Solanaceae</taxon>
        <taxon>Solanoideae</taxon>
        <taxon>Solaneae</taxon>
        <taxon>Solanum</taxon>
    </lineage>
</organism>
<feature type="region of interest" description="Disordered" evidence="1">
    <location>
        <begin position="1"/>
        <end position="59"/>
    </location>
</feature>